<reference evidence="1" key="1">
    <citation type="journal article" date="2023" name="Mol. Biol. Evol.">
        <title>Third-Generation Sequencing Reveals the Adaptive Role of the Epigenome in Three Deep-Sea Polychaetes.</title>
        <authorList>
            <person name="Perez M."/>
            <person name="Aroh O."/>
            <person name="Sun Y."/>
            <person name="Lan Y."/>
            <person name="Juniper S.K."/>
            <person name="Young C.R."/>
            <person name="Angers B."/>
            <person name="Qian P.Y."/>
        </authorList>
    </citation>
    <scope>NUCLEOTIDE SEQUENCE</scope>
    <source>
        <strain evidence="1">R07B-5</strain>
    </source>
</reference>
<keyword evidence="2" id="KW-1185">Reference proteome</keyword>
<name>A0AAD9KP04_RIDPI</name>
<gene>
    <name evidence="1" type="ORF">NP493_756g00049</name>
</gene>
<accession>A0AAD9KP04</accession>
<sequence>MSETAAVSALDEIQELQQVGDVPLRELHRLLEMHDRRNLHEKRTLEDYLSSGVHDQHVVYYADPVEVVGMRQQQGLKPDSVQCVKSGSMEFDVAQFNKELLKRAQRAVTRQRQCGIIQIGEPDEQAAKAILAKTEEKLKAVGRQDKPTILDALLAASMEARFVEDAVIENLTAIGCIALVNVGGDTRVSYKWQHKLGEYVSRLLKQHDASVSEFCMAPERQWDMTTNRFTTEVRNLLREMNVGDGSGLEKVKPESLMVLDRLERMVESRPKTLKGLRNVIKPVAKTVFITPLNVTFAKLTGNPPQLKTIKFPFSEASTFPFSLTTQKMFEKQEKAANDPSVGVKEAKKFYRKVFGTFHKAKKTDQWVQYRLASAEMKSDSVRKLQEWLENRERGVRSDCESNLDPSTNEDSNNVLLYKLACLDTASGLPPLTRSDIYSVLAKLATTDVTLSEDDVVKRLEELQVLKKHPDKIVFFVNKIKKLIDEADKANRKITEYVSLSANRYHCKVAASQ</sequence>
<dbReference type="EMBL" id="JAODUO010000755">
    <property type="protein sequence ID" value="KAK2175038.1"/>
    <property type="molecule type" value="Genomic_DNA"/>
</dbReference>
<evidence type="ECO:0000313" key="2">
    <source>
        <dbReference type="Proteomes" id="UP001209878"/>
    </source>
</evidence>
<evidence type="ECO:0000313" key="1">
    <source>
        <dbReference type="EMBL" id="KAK2175038.1"/>
    </source>
</evidence>
<dbReference type="AlphaFoldDB" id="A0AAD9KP04"/>
<dbReference type="Proteomes" id="UP001209878">
    <property type="component" value="Unassembled WGS sequence"/>
</dbReference>
<protein>
    <submittedName>
        <fullName evidence="1">Uncharacterized protein</fullName>
    </submittedName>
</protein>
<organism evidence="1 2">
    <name type="scientific">Ridgeia piscesae</name>
    <name type="common">Tubeworm</name>
    <dbReference type="NCBI Taxonomy" id="27915"/>
    <lineage>
        <taxon>Eukaryota</taxon>
        <taxon>Metazoa</taxon>
        <taxon>Spiralia</taxon>
        <taxon>Lophotrochozoa</taxon>
        <taxon>Annelida</taxon>
        <taxon>Polychaeta</taxon>
        <taxon>Sedentaria</taxon>
        <taxon>Canalipalpata</taxon>
        <taxon>Sabellida</taxon>
        <taxon>Siboglinidae</taxon>
        <taxon>Ridgeia</taxon>
    </lineage>
</organism>
<comment type="caution">
    <text evidence="1">The sequence shown here is derived from an EMBL/GenBank/DDBJ whole genome shotgun (WGS) entry which is preliminary data.</text>
</comment>
<proteinExistence type="predicted"/>